<dbReference type="GO" id="GO:0008782">
    <property type="term" value="F:adenosylhomocysteine nucleosidase activity"/>
    <property type="evidence" value="ECO:0007669"/>
    <property type="project" value="UniProtKB-EC"/>
</dbReference>
<evidence type="ECO:0000256" key="3">
    <source>
        <dbReference type="ARBA" id="ARBA00022605"/>
    </source>
</evidence>
<organism evidence="7 8">
    <name type="scientific">Alkalihalophilus pseudofirmus</name>
    <name type="common">Bacillus pseudofirmus</name>
    <dbReference type="NCBI Taxonomy" id="79885"/>
    <lineage>
        <taxon>Bacteria</taxon>
        <taxon>Bacillati</taxon>
        <taxon>Bacillota</taxon>
        <taxon>Bacilli</taxon>
        <taxon>Bacillales</taxon>
        <taxon>Bacillaceae</taxon>
        <taxon>Alkalihalophilus</taxon>
    </lineage>
</organism>
<evidence type="ECO:0000256" key="2">
    <source>
        <dbReference type="ARBA" id="ARBA00011974"/>
    </source>
</evidence>
<dbReference type="GO" id="GO:0019284">
    <property type="term" value="P:L-methionine salvage from S-adenosylmethionine"/>
    <property type="evidence" value="ECO:0007669"/>
    <property type="project" value="TreeGrafter"/>
</dbReference>
<dbReference type="InterPro" id="IPR010049">
    <property type="entry name" value="MTA_SAH_Nsdase"/>
</dbReference>
<evidence type="ECO:0000256" key="4">
    <source>
        <dbReference type="ARBA" id="ARBA00022801"/>
    </source>
</evidence>
<accession>A0AAJ2U2I7</accession>
<evidence type="ECO:0000256" key="1">
    <source>
        <dbReference type="ARBA" id="ARBA00004945"/>
    </source>
</evidence>
<name>A0AAJ2U2I7_ALKPS</name>
<sequence length="233" mass="25372">MKVAVIGAMNEEIERMQKEMSVEETITFAKVPFYVGKMCGIDIVLCKSGVGKVNAALTTQILIDRFEVSHILFTGVAGALDESLEVGDLVISTSAMQHDLDASPLGFKRGEIPMYDGDSDFKASTRLVEIAKEAAASLTDRQVVCGRILSGDQFIANKEEVKQLKELFNGVCVEMEGASVAHVSDMNDVPYVIIRSMSDKANGEAQISFQEFTDIASEQSHLLVKAMLKELKG</sequence>
<dbReference type="GO" id="GO:0008930">
    <property type="term" value="F:methylthioadenosine nucleosidase activity"/>
    <property type="evidence" value="ECO:0007669"/>
    <property type="project" value="InterPro"/>
</dbReference>
<keyword evidence="4 7" id="KW-0378">Hydrolase</keyword>
<dbReference type="EMBL" id="JAWJAY010000002">
    <property type="protein sequence ID" value="MDV2885960.1"/>
    <property type="molecule type" value="Genomic_DNA"/>
</dbReference>
<protein>
    <recommendedName>
        <fullName evidence="2">adenosylhomocysteine nucleosidase</fullName>
        <ecNumber evidence="2">3.2.2.9</ecNumber>
    </recommendedName>
</protein>
<dbReference type="Gene3D" id="3.40.50.1580">
    <property type="entry name" value="Nucleoside phosphorylase domain"/>
    <property type="match status" value="1"/>
</dbReference>
<comment type="caution">
    <text evidence="7">The sequence shown here is derived from an EMBL/GenBank/DDBJ whole genome shotgun (WGS) entry which is preliminary data.</text>
</comment>
<reference evidence="7" key="1">
    <citation type="submission" date="2023-10" db="EMBL/GenBank/DDBJ databases">
        <title>Screening of Alkalihalophilus pseudofirmusBZ-TG-HK211 and Its Alleviation of Salt Stress on Rapeseed Growth.</title>
        <authorList>
            <person name="Zhao B."/>
            <person name="Guo T."/>
        </authorList>
    </citation>
    <scope>NUCLEOTIDE SEQUENCE</scope>
    <source>
        <strain evidence="7">BZ-TG-HK211</strain>
    </source>
</reference>
<dbReference type="CDD" id="cd09008">
    <property type="entry name" value="MTAN"/>
    <property type="match status" value="1"/>
</dbReference>
<keyword evidence="5" id="KW-0486">Methionine biosynthesis</keyword>
<keyword evidence="3" id="KW-0028">Amino-acid biosynthesis</keyword>
<dbReference type="PANTHER" id="PTHR46832">
    <property type="entry name" value="5'-METHYLTHIOADENOSINE/S-ADENOSYLHOMOCYSTEINE NUCLEOSIDASE"/>
    <property type="match status" value="1"/>
</dbReference>
<dbReference type="NCBIfam" id="TIGR01704">
    <property type="entry name" value="MTA_SAH-Nsdase"/>
    <property type="match status" value="1"/>
</dbReference>
<dbReference type="SUPFAM" id="SSF53167">
    <property type="entry name" value="Purine and uridine phosphorylases"/>
    <property type="match status" value="1"/>
</dbReference>
<dbReference type="PANTHER" id="PTHR46832:SF1">
    <property type="entry name" value="5'-METHYLTHIOADENOSINE_S-ADENOSYLHOMOCYSTEINE NUCLEOSIDASE"/>
    <property type="match status" value="1"/>
</dbReference>
<evidence type="ECO:0000259" key="6">
    <source>
        <dbReference type="Pfam" id="PF01048"/>
    </source>
</evidence>
<dbReference type="InterPro" id="IPR000845">
    <property type="entry name" value="Nucleoside_phosphorylase_d"/>
</dbReference>
<dbReference type="NCBIfam" id="NF004079">
    <property type="entry name" value="PRK05584.1"/>
    <property type="match status" value="1"/>
</dbReference>
<dbReference type="EC" id="3.2.2.9" evidence="2"/>
<gene>
    <name evidence="7" type="ORF">RYX45_12290</name>
</gene>
<evidence type="ECO:0000313" key="8">
    <source>
        <dbReference type="Proteomes" id="UP001285636"/>
    </source>
</evidence>
<evidence type="ECO:0000313" key="7">
    <source>
        <dbReference type="EMBL" id="MDV2885960.1"/>
    </source>
</evidence>
<dbReference type="AlphaFoldDB" id="A0AAJ2U2I7"/>
<proteinExistence type="predicted"/>
<dbReference type="Pfam" id="PF01048">
    <property type="entry name" value="PNP_UDP_1"/>
    <property type="match status" value="1"/>
</dbReference>
<dbReference type="RefSeq" id="WP_289234977.1">
    <property type="nucleotide sequence ID" value="NZ_CP117835.1"/>
</dbReference>
<comment type="pathway">
    <text evidence="1">Amino-acid biosynthesis; L-methionine biosynthesis via salvage pathway; S-methyl-5-thio-alpha-D-ribose 1-phosphate from S-methyl-5'-thioadenosine (hydrolase route): step 1/2.</text>
</comment>
<dbReference type="GO" id="GO:0005829">
    <property type="term" value="C:cytosol"/>
    <property type="evidence" value="ECO:0007669"/>
    <property type="project" value="TreeGrafter"/>
</dbReference>
<evidence type="ECO:0000256" key="5">
    <source>
        <dbReference type="ARBA" id="ARBA00023167"/>
    </source>
</evidence>
<feature type="domain" description="Nucleoside phosphorylase" evidence="6">
    <location>
        <begin position="2"/>
        <end position="229"/>
    </location>
</feature>
<dbReference type="Proteomes" id="UP001285636">
    <property type="component" value="Unassembled WGS sequence"/>
</dbReference>
<keyword evidence="7" id="KW-0326">Glycosidase</keyword>
<dbReference type="GO" id="GO:0009164">
    <property type="term" value="P:nucleoside catabolic process"/>
    <property type="evidence" value="ECO:0007669"/>
    <property type="project" value="InterPro"/>
</dbReference>
<dbReference type="InterPro" id="IPR035994">
    <property type="entry name" value="Nucleoside_phosphorylase_sf"/>
</dbReference>
<dbReference type="GO" id="GO:0019509">
    <property type="term" value="P:L-methionine salvage from methylthioadenosine"/>
    <property type="evidence" value="ECO:0007669"/>
    <property type="project" value="InterPro"/>
</dbReference>